<proteinExistence type="predicted"/>
<name>A0A4C1SRI9_EUMVA</name>
<dbReference type="AlphaFoldDB" id="A0A4C1SRI9"/>
<protein>
    <submittedName>
        <fullName evidence="1">Uncharacterized protein</fullName>
    </submittedName>
</protein>
<dbReference type="EMBL" id="BGZK01000011">
    <property type="protein sequence ID" value="GBP03810.1"/>
    <property type="molecule type" value="Genomic_DNA"/>
</dbReference>
<keyword evidence="2" id="KW-1185">Reference proteome</keyword>
<sequence>MFFFKTRILVGTQWYRALTTSRRTDIETLLRETPNPYWARPANRHRFTARRARRGPRPAARAHGASAMIYSARRDNNDLLFYLFVERIFGRDDTDPNLFAIVNEAEPDPAPRPDP</sequence>
<evidence type="ECO:0000313" key="1">
    <source>
        <dbReference type="EMBL" id="GBP03810.1"/>
    </source>
</evidence>
<accession>A0A4C1SRI9</accession>
<comment type="caution">
    <text evidence="1">The sequence shown here is derived from an EMBL/GenBank/DDBJ whole genome shotgun (WGS) entry which is preliminary data.</text>
</comment>
<organism evidence="1 2">
    <name type="scientific">Eumeta variegata</name>
    <name type="common">Bagworm moth</name>
    <name type="synonym">Eumeta japonica</name>
    <dbReference type="NCBI Taxonomy" id="151549"/>
    <lineage>
        <taxon>Eukaryota</taxon>
        <taxon>Metazoa</taxon>
        <taxon>Ecdysozoa</taxon>
        <taxon>Arthropoda</taxon>
        <taxon>Hexapoda</taxon>
        <taxon>Insecta</taxon>
        <taxon>Pterygota</taxon>
        <taxon>Neoptera</taxon>
        <taxon>Endopterygota</taxon>
        <taxon>Lepidoptera</taxon>
        <taxon>Glossata</taxon>
        <taxon>Ditrysia</taxon>
        <taxon>Tineoidea</taxon>
        <taxon>Psychidae</taxon>
        <taxon>Oiketicinae</taxon>
        <taxon>Eumeta</taxon>
    </lineage>
</organism>
<reference evidence="1 2" key="1">
    <citation type="journal article" date="2019" name="Commun. Biol.">
        <title>The bagworm genome reveals a unique fibroin gene that provides high tensile strength.</title>
        <authorList>
            <person name="Kono N."/>
            <person name="Nakamura H."/>
            <person name="Ohtoshi R."/>
            <person name="Tomita M."/>
            <person name="Numata K."/>
            <person name="Arakawa K."/>
        </authorList>
    </citation>
    <scope>NUCLEOTIDE SEQUENCE [LARGE SCALE GENOMIC DNA]</scope>
</reference>
<evidence type="ECO:0000313" key="2">
    <source>
        <dbReference type="Proteomes" id="UP000299102"/>
    </source>
</evidence>
<dbReference type="Proteomes" id="UP000299102">
    <property type="component" value="Unassembled WGS sequence"/>
</dbReference>
<gene>
    <name evidence="1" type="ORF">EVAR_2514_1</name>
</gene>